<keyword evidence="7" id="KW-0547">Nucleotide-binding</keyword>
<dbReference type="InterPro" id="IPR003593">
    <property type="entry name" value="AAA+_ATPase"/>
</dbReference>
<dbReference type="InterPro" id="IPR027417">
    <property type="entry name" value="P-loop_NTPase"/>
</dbReference>
<gene>
    <name evidence="12" type="ORF">SAMN05421676_101366</name>
</gene>
<proteinExistence type="predicted"/>
<dbReference type="InterPro" id="IPR017871">
    <property type="entry name" value="ABC_transporter-like_CS"/>
</dbReference>
<dbReference type="PROSITE" id="PS00211">
    <property type="entry name" value="ABC_TRANSPORTER_1"/>
    <property type="match status" value="1"/>
</dbReference>
<reference evidence="13" key="1">
    <citation type="submission" date="2016-10" db="EMBL/GenBank/DDBJ databases">
        <authorList>
            <person name="Varghese N."/>
            <person name="Submissions S."/>
        </authorList>
    </citation>
    <scope>NUCLEOTIDE SEQUENCE [LARGE SCALE GENOMIC DNA]</scope>
    <source>
        <strain evidence="13">CGMCC 1.3566</strain>
    </source>
</reference>
<dbReference type="PANTHER" id="PTHR43790:SF3">
    <property type="entry name" value="D-ALLOSE IMPORT ATP-BINDING PROTEIN ALSA-RELATED"/>
    <property type="match status" value="1"/>
</dbReference>
<keyword evidence="10" id="KW-0472">Membrane</keyword>
<dbReference type="AlphaFoldDB" id="A0A1H9Z1N1"/>
<evidence type="ECO:0000256" key="7">
    <source>
        <dbReference type="ARBA" id="ARBA00022741"/>
    </source>
</evidence>
<dbReference type="FunFam" id="3.40.50.300:FF:000127">
    <property type="entry name" value="Ribose import ATP-binding protein RbsA"/>
    <property type="match status" value="1"/>
</dbReference>
<dbReference type="Proteomes" id="UP000199095">
    <property type="component" value="Unassembled WGS sequence"/>
</dbReference>
<dbReference type="Pfam" id="PF00005">
    <property type="entry name" value="ABC_tran"/>
    <property type="match status" value="2"/>
</dbReference>
<keyword evidence="13" id="KW-1185">Reference proteome</keyword>
<keyword evidence="4" id="KW-1003">Cell membrane</keyword>
<accession>A0A1H9Z1N1</accession>
<dbReference type="CDD" id="cd03215">
    <property type="entry name" value="ABC_Carb_Monos_II"/>
    <property type="match status" value="1"/>
</dbReference>
<evidence type="ECO:0000256" key="10">
    <source>
        <dbReference type="ARBA" id="ARBA00023136"/>
    </source>
</evidence>
<dbReference type="CDD" id="cd03216">
    <property type="entry name" value="ABC_Carb_Monos_I"/>
    <property type="match status" value="1"/>
</dbReference>
<evidence type="ECO:0000256" key="9">
    <source>
        <dbReference type="ARBA" id="ARBA00022967"/>
    </source>
</evidence>
<name>A0A1H9Z1N1_9BACI</name>
<dbReference type="EMBL" id="FOHJ01000001">
    <property type="protein sequence ID" value="SES75385.1"/>
    <property type="molecule type" value="Genomic_DNA"/>
</dbReference>
<evidence type="ECO:0000256" key="3">
    <source>
        <dbReference type="ARBA" id="ARBA00022448"/>
    </source>
</evidence>
<evidence type="ECO:0000256" key="1">
    <source>
        <dbReference type="ARBA" id="ARBA00004202"/>
    </source>
</evidence>
<dbReference type="SMART" id="SM00382">
    <property type="entry name" value="AAA"/>
    <property type="match status" value="2"/>
</dbReference>
<keyword evidence="5" id="KW-0762">Sugar transport</keyword>
<evidence type="ECO:0000313" key="12">
    <source>
        <dbReference type="EMBL" id="SES75385.1"/>
    </source>
</evidence>
<dbReference type="SUPFAM" id="SSF52540">
    <property type="entry name" value="P-loop containing nucleoside triphosphate hydrolases"/>
    <property type="match status" value="2"/>
</dbReference>
<dbReference type="InterPro" id="IPR003439">
    <property type="entry name" value="ABC_transporter-like_ATP-bd"/>
</dbReference>
<keyword evidence="9" id="KW-1278">Translocase</keyword>
<evidence type="ECO:0000256" key="4">
    <source>
        <dbReference type="ARBA" id="ARBA00022475"/>
    </source>
</evidence>
<keyword evidence="8 12" id="KW-0067">ATP-binding</keyword>
<dbReference type="GO" id="GO:0015749">
    <property type="term" value="P:monosaccharide transmembrane transport"/>
    <property type="evidence" value="ECO:0007669"/>
    <property type="project" value="UniProtKB-ARBA"/>
</dbReference>
<dbReference type="Gene3D" id="3.40.50.300">
    <property type="entry name" value="P-loop containing nucleotide triphosphate hydrolases"/>
    <property type="match status" value="2"/>
</dbReference>
<evidence type="ECO:0000259" key="11">
    <source>
        <dbReference type="PROSITE" id="PS50893"/>
    </source>
</evidence>
<dbReference type="GO" id="GO:0016887">
    <property type="term" value="F:ATP hydrolysis activity"/>
    <property type="evidence" value="ECO:0007669"/>
    <property type="project" value="InterPro"/>
</dbReference>
<feature type="domain" description="ABC transporter" evidence="11">
    <location>
        <begin position="4"/>
        <end position="241"/>
    </location>
</feature>
<evidence type="ECO:0000256" key="2">
    <source>
        <dbReference type="ARBA" id="ARBA00004533"/>
    </source>
</evidence>
<keyword evidence="6" id="KW-0677">Repeat</keyword>
<evidence type="ECO:0000256" key="8">
    <source>
        <dbReference type="ARBA" id="ARBA00022840"/>
    </source>
</evidence>
<feature type="domain" description="ABC transporter" evidence="11">
    <location>
        <begin position="252"/>
        <end position="497"/>
    </location>
</feature>
<organism evidence="12 13">
    <name type="scientific">Salinibacillus kushneri</name>
    <dbReference type="NCBI Taxonomy" id="237682"/>
    <lineage>
        <taxon>Bacteria</taxon>
        <taxon>Bacillati</taxon>
        <taxon>Bacillota</taxon>
        <taxon>Bacilli</taxon>
        <taxon>Bacillales</taxon>
        <taxon>Bacillaceae</taxon>
        <taxon>Salinibacillus</taxon>
    </lineage>
</organism>
<sequence>MSLLTMKGIYKGFPGVQALTNVQLELKAGEIHALVGENGAGKSTLMKILTGIYEKDEGKVIYQGEEINVANTKEAQELGISIIHQELNLAQDLTVAQNIFIGREPRKFFKLFVDEKKLNQEARELFEQLNLNLDPTEYISNLSVAQQQMVEIAKALSFQSKVLVMDEPTAALTDSEIKTLFKIVEQLKQDGVGIIYISHRMEELKRVTDRITVMRDGEYIDTVDTDETTIDKIISLMVGREIYESSEPKSITGSNEVLLEVKNLNREGVLKDINFQLKKGEILGFAGLMGAGRTEVARAIFGADSIDSGEIYRNGKQVKIKSPKEAVKHGIGYLSEDRKRFGLMLDMDVKTNIGIASMDSFVGSVGLTKQKAMEQQSKEMVEQLNIKTPSVNQEVRLLSGGNQQKVVIGKWLTRDSDILIFDEPTRGIDIGAKGEIYKLLNDLAAQGKAIIMISSELPEILRMSHRVIVMCEGRITGELKNESATQEEIMTYATQRIG</sequence>
<evidence type="ECO:0000256" key="6">
    <source>
        <dbReference type="ARBA" id="ARBA00022737"/>
    </source>
</evidence>
<comment type="subcellular location">
    <subcellularLocation>
        <location evidence="2">Cell inner membrane</location>
    </subcellularLocation>
    <subcellularLocation>
        <location evidence="1">Cell membrane</location>
        <topology evidence="1">Peripheral membrane protein</topology>
    </subcellularLocation>
</comment>
<dbReference type="PANTHER" id="PTHR43790">
    <property type="entry name" value="CARBOHYDRATE TRANSPORT ATP-BINDING PROTEIN MG119-RELATED"/>
    <property type="match status" value="1"/>
</dbReference>
<dbReference type="GO" id="GO:0005524">
    <property type="term" value="F:ATP binding"/>
    <property type="evidence" value="ECO:0007669"/>
    <property type="project" value="UniProtKB-KW"/>
</dbReference>
<dbReference type="InterPro" id="IPR050107">
    <property type="entry name" value="ABC_carbohydrate_import_ATPase"/>
</dbReference>
<dbReference type="GO" id="GO:0005886">
    <property type="term" value="C:plasma membrane"/>
    <property type="evidence" value="ECO:0007669"/>
    <property type="project" value="UniProtKB-SubCell"/>
</dbReference>
<dbReference type="FunFam" id="3.40.50.300:FF:000126">
    <property type="entry name" value="Galactose/methyl galactoside import ATP-binding protein MglA"/>
    <property type="match status" value="1"/>
</dbReference>
<dbReference type="PROSITE" id="PS50893">
    <property type="entry name" value="ABC_TRANSPORTER_2"/>
    <property type="match status" value="2"/>
</dbReference>
<evidence type="ECO:0000313" key="13">
    <source>
        <dbReference type="Proteomes" id="UP000199095"/>
    </source>
</evidence>
<evidence type="ECO:0000256" key="5">
    <source>
        <dbReference type="ARBA" id="ARBA00022597"/>
    </source>
</evidence>
<protein>
    <submittedName>
        <fullName evidence="12">Ribose transport system ATP-binding protein</fullName>
    </submittedName>
</protein>
<dbReference type="STRING" id="237682.SAMN05421676_101366"/>
<keyword evidence="3" id="KW-0813">Transport</keyword>